<dbReference type="InterPro" id="IPR023210">
    <property type="entry name" value="NADP_OxRdtase_dom"/>
</dbReference>
<feature type="domain" description="NADP-dependent oxidoreductase" evidence="2">
    <location>
        <begin position="16"/>
        <end position="329"/>
    </location>
</feature>
<dbReference type="EMBL" id="JBHSDH010000013">
    <property type="protein sequence ID" value="MFC4292715.1"/>
    <property type="molecule type" value="Genomic_DNA"/>
</dbReference>
<name>A0ABV8RIL0_9SPHN</name>
<reference evidence="4" key="1">
    <citation type="journal article" date="2019" name="Int. J. Syst. Evol. Microbiol.">
        <title>The Global Catalogue of Microorganisms (GCM) 10K type strain sequencing project: providing services to taxonomists for standard genome sequencing and annotation.</title>
        <authorList>
            <consortium name="The Broad Institute Genomics Platform"/>
            <consortium name="The Broad Institute Genome Sequencing Center for Infectious Disease"/>
            <person name="Wu L."/>
            <person name="Ma J."/>
        </authorList>
    </citation>
    <scope>NUCLEOTIDE SEQUENCE [LARGE SCALE GENOMIC DNA]</scope>
    <source>
        <strain evidence="4">CECT 8531</strain>
    </source>
</reference>
<dbReference type="CDD" id="cd19094">
    <property type="entry name" value="AKR_Tas-like"/>
    <property type="match status" value="1"/>
</dbReference>
<sequence length="338" mass="37503">MQHRQLGKSAVHVSDICMGTMTFGSQTDEAEAFRILDRCLEVGINFFDTAEGYPVPPDVKWVGRTEEIVGRWMKTQNRDAIIMATKVSGPSHHWFKSPCRSGMTALDRHNIVTAVEGSLRRLQTDYIDLYQTHWPDHGTAYDETMEVLDELVRAGKLRVLGCSNETSYGLMKSIAAAEKLGTARYHTIQNNYSINNRRFEDELKQVCRLEGVSLLPYSPLAGGVLSGKYQDGARPEGARFSKYMGMEGRQAAMVQRFAGERALASTARVLDIAKEAGMSPVTLATAWSKQHDFVASTIVGVSAENQLDEIFAAIDLTLSDEVMTAIHNVTKEILYPMG</sequence>
<proteinExistence type="predicted"/>
<dbReference type="PANTHER" id="PTHR43364">
    <property type="entry name" value="NADH-SPECIFIC METHYLGLYOXAL REDUCTASE-RELATED"/>
    <property type="match status" value="1"/>
</dbReference>
<dbReference type="InterPro" id="IPR050523">
    <property type="entry name" value="AKR_Detox_Biosynth"/>
</dbReference>
<dbReference type="Pfam" id="PF00248">
    <property type="entry name" value="Aldo_ket_red"/>
    <property type="match status" value="1"/>
</dbReference>
<keyword evidence="4" id="KW-1185">Reference proteome</keyword>
<protein>
    <submittedName>
        <fullName evidence="3">Aldo/keto reductase</fullName>
    </submittedName>
</protein>
<dbReference type="PANTHER" id="PTHR43364:SF4">
    <property type="entry name" value="NAD(P)-LINKED OXIDOREDUCTASE SUPERFAMILY PROTEIN"/>
    <property type="match status" value="1"/>
</dbReference>
<dbReference type="InterPro" id="IPR036812">
    <property type="entry name" value="NAD(P)_OxRdtase_dom_sf"/>
</dbReference>
<dbReference type="Proteomes" id="UP001595887">
    <property type="component" value="Unassembled WGS sequence"/>
</dbReference>
<organism evidence="3 4">
    <name type="scientific">Sphingorhabdus arenilitoris</name>
    <dbReference type="NCBI Taxonomy" id="1490041"/>
    <lineage>
        <taxon>Bacteria</taxon>
        <taxon>Pseudomonadati</taxon>
        <taxon>Pseudomonadota</taxon>
        <taxon>Alphaproteobacteria</taxon>
        <taxon>Sphingomonadales</taxon>
        <taxon>Sphingomonadaceae</taxon>
        <taxon>Sphingorhabdus</taxon>
    </lineage>
</organism>
<comment type="caution">
    <text evidence="3">The sequence shown here is derived from an EMBL/GenBank/DDBJ whole genome shotgun (WGS) entry which is preliminary data.</text>
</comment>
<evidence type="ECO:0000259" key="2">
    <source>
        <dbReference type="Pfam" id="PF00248"/>
    </source>
</evidence>
<dbReference type="RefSeq" id="WP_381423630.1">
    <property type="nucleotide sequence ID" value="NZ_JBHSDH010000013.1"/>
</dbReference>
<gene>
    <name evidence="3" type="ORF">ACFOWX_09850</name>
</gene>
<dbReference type="Gene3D" id="3.20.20.100">
    <property type="entry name" value="NADP-dependent oxidoreductase domain"/>
    <property type="match status" value="1"/>
</dbReference>
<evidence type="ECO:0000256" key="1">
    <source>
        <dbReference type="ARBA" id="ARBA00023002"/>
    </source>
</evidence>
<dbReference type="SUPFAM" id="SSF51430">
    <property type="entry name" value="NAD(P)-linked oxidoreductase"/>
    <property type="match status" value="1"/>
</dbReference>
<keyword evidence="1" id="KW-0560">Oxidoreductase</keyword>
<accession>A0ABV8RIL0</accession>
<evidence type="ECO:0000313" key="4">
    <source>
        <dbReference type="Proteomes" id="UP001595887"/>
    </source>
</evidence>
<evidence type="ECO:0000313" key="3">
    <source>
        <dbReference type="EMBL" id="MFC4292715.1"/>
    </source>
</evidence>